<keyword evidence="2" id="KW-0479">Metal-binding</keyword>
<dbReference type="InterPro" id="IPR001506">
    <property type="entry name" value="Peptidase_M12A"/>
</dbReference>
<comment type="subcellular location">
    <subcellularLocation>
        <location evidence="1">Nucleus</location>
    </subcellularLocation>
</comment>
<dbReference type="PROSITE" id="PS01186">
    <property type="entry name" value="EGF_2"/>
    <property type="match status" value="1"/>
</dbReference>
<evidence type="ECO:0000259" key="12">
    <source>
        <dbReference type="PROSITE" id="PS50808"/>
    </source>
</evidence>
<dbReference type="InterPro" id="IPR003656">
    <property type="entry name" value="Znf_BED"/>
</dbReference>
<evidence type="ECO:0000256" key="11">
    <source>
        <dbReference type="SAM" id="MobiDB-lite"/>
    </source>
</evidence>
<dbReference type="GO" id="GO:0008270">
    <property type="term" value="F:zinc ion binding"/>
    <property type="evidence" value="ECO:0007669"/>
    <property type="project" value="UniProtKB-KW"/>
</dbReference>
<evidence type="ECO:0000256" key="6">
    <source>
        <dbReference type="ARBA" id="ARBA00023125"/>
    </source>
</evidence>
<keyword evidence="3 9" id="KW-0863">Zinc-finger</keyword>
<dbReference type="Pfam" id="PF01400">
    <property type="entry name" value="Astacin"/>
    <property type="match status" value="1"/>
</dbReference>
<feature type="domain" description="Peptidase M12A" evidence="13">
    <location>
        <begin position="678"/>
        <end position="746"/>
    </location>
</feature>
<dbReference type="InterPro" id="IPR052035">
    <property type="entry name" value="ZnF_BED_domain_contain"/>
</dbReference>
<evidence type="ECO:0000256" key="7">
    <source>
        <dbReference type="ARBA" id="ARBA00023163"/>
    </source>
</evidence>
<sequence length="940" mass="106632">LIAGKLHDVPNSSIDNSLKDLHAVRKQANRTELSSTTSKEIRKRSTRPSYKTNEELALSAEEMRSIDEKLKDAGVPQWHCANNTRFRNVDDLSEVAPLDNITFAILIRDGSSRQDLFCNLIRARNMSMVWDMFVKRTDASGGYVGECKWCKRELKIPPSKTTTNLLAHLKNNHAKEVKKWKEEREVKTESTSKAQMKIETSFNRVMGPEAKKAINKKLAILLADASLSLRIPGLRSFKNLVQSLNASYVPPTTRTLLKIMKDYVEEIDRHNQRLVSQDDAHLVITTDCWTSFNANTGLLAISGHICSPKLDRRENFILDCVPLGQESIQCTAHVINLAVRSALRSVQVAPVIRKCKELTSKLNRSAVLKGMLSRYMKEDNLPPMTITSDCPTRWNSTYIMICDFLTAVCSADATISLSLAGGKLLLAATEMHNNDPRIKLRQFGDELVSKTKKYFAKWFDNKMVRVATLLDPRFAFEEKVMYADQWRNTVDDLIEMEEEGSPAKDVEQTIDEGEPPQKGFGACSFWDPIVGEKDEEERGSKRIRLSTQEDELKLDLQRYALLLKKQRPDKDSEPLLWWKARNHEFPLMARRAYQFLSIPATSVDCERLFSIAGIAYGNKRRGRLSGANARLLLMVKAHENRDRGRECKSWTRSEMRQYPTPEPTEDSSDADGDVSSSDEEEVKRTISYNYGIPHDFGSIMHYGSYAGSKNNKPTMPPKDVLYTETLGSPFISFYDLLLLNRHYNCTGCLKENIADLFLRGVIMHVLDRCKQSRTVCYLQGFPHPRDCSKCICPGGYGGVDCKERYFMPALEAKVLATHLKRISTSVITGLRCVHGLNVSFAFYCLVQAPLDKRIEVKLLRFSPDDIADDGCRYGGVEIKTQTDQRLTGYRFAKVKYNSSSFFSTADNNVQSDERNECINSISILLNETIHEEFTQDAPSH</sequence>
<dbReference type="SUPFAM" id="SSF53098">
    <property type="entry name" value="Ribonuclease H-like"/>
    <property type="match status" value="1"/>
</dbReference>
<dbReference type="SUPFAM" id="SSF55486">
    <property type="entry name" value="Metalloproteases ('zincins'), catalytic domain"/>
    <property type="match status" value="1"/>
</dbReference>
<dbReference type="PROSITE" id="PS50808">
    <property type="entry name" value="ZF_BED"/>
    <property type="match status" value="1"/>
</dbReference>
<evidence type="ECO:0000256" key="2">
    <source>
        <dbReference type="ARBA" id="ARBA00022723"/>
    </source>
</evidence>
<dbReference type="GO" id="GO:0009791">
    <property type="term" value="P:post-embryonic development"/>
    <property type="evidence" value="ECO:0007669"/>
    <property type="project" value="UniProtKB-ARBA"/>
</dbReference>
<keyword evidence="5" id="KW-0805">Transcription regulation</keyword>
<dbReference type="InterPro" id="IPR036236">
    <property type="entry name" value="Znf_C2H2_sf"/>
</dbReference>
<dbReference type="GO" id="GO:0005634">
    <property type="term" value="C:nucleus"/>
    <property type="evidence" value="ECO:0007669"/>
    <property type="project" value="UniProtKB-SubCell"/>
</dbReference>
<dbReference type="PANTHER" id="PTHR46481:SF10">
    <property type="entry name" value="ZINC FINGER BED DOMAIN-CONTAINING PROTEIN 39"/>
    <property type="match status" value="1"/>
</dbReference>
<evidence type="ECO:0000256" key="9">
    <source>
        <dbReference type="PROSITE-ProRule" id="PRU00027"/>
    </source>
</evidence>
<proteinExistence type="predicted"/>
<protein>
    <submittedName>
        <fullName evidence="15">BED-type domain-containing protein</fullName>
    </submittedName>
</protein>
<dbReference type="PROSITE" id="PS51864">
    <property type="entry name" value="ASTACIN"/>
    <property type="match status" value="1"/>
</dbReference>
<dbReference type="AlphaFoldDB" id="A0A8L8K7X1"/>
<dbReference type="GO" id="GO:0004222">
    <property type="term" value="F:metalloendopeptidase activity"/>
    <property type="evidence" value="ECO:0007669"/>
    <property type="project" value="InterPro"/>
</dbReference>
<dbReference type="WBParaSite" id="HPBE_0001025901-mRNA-1">
    <property type="protein sequence ID" value="HPBE_0001025901-mRNA-1"/>
    <property type="gene ID" value="HPBE_0001025901"/>
</dbReference>
<dbReference type="SMART" id="SM00614">
    <property type="entry name" value="ZnF_BED"/>
    <property type="match status" value="1"/>
</dbReference>
<dbReference type="Proteomes" id="UP000050761">
    <property type="component" value="Unassembled WGS sequence"/>
</dbReference>
<accession>A0A8L8K7X1</accession>
<evidence type="ECO:0000313" key="15">
    <source>
        <dbReference type="WBParaSite" id="HPBE_0001025901-mRNA-1"/>
    </source>
</evidence>
<keyword evidence="14" id="KW-1185">Reference proteome</keyword>
<keyword evidence="6" id="KW-0238">DNA-binding</keyword>
<feature type="compositionally biased region" description="Acidic residues" evidence="11">
    <location>
        <begin position="663"/>
        <end position="678"/>
    </location>
</feature>
<reference evidence="15" key="1">
    <citation type="submission" date="2019-09" db="UniProtKB">
        <authorList>
            <consortium name="WormBaseParasite"/>
        </authorList>
    </citation>
    <scope>IDENTIFICATION</scope>
</reference>
<dbReference type="GO" id="GO:0046983">
    <property type="term" value="F:protein dimerization activity"/>
    <property type="evidence" value="ECO:0007669"/>
    <property type="project" value="InterPro"/>
</dbReference>
<organism evidence="14 15">
    <name type="scientific">Heligmosomoides polygyrus</name>
    <name type="common">Parasitic roundworm</name>
    <dbReference type="NCBI Taxonomy" id="6339"/>
    <lineage>
        <taxon>Eukaryota</taxon>
        <taxon>Metazoa</taxon>
        <taxon>Ecdysozoa</taxon>
        <taxon>Nematoda</taxon>
        <taxon>Chromadorea</taxon>
        <taxon>Rhabditida</taxon>
        <taxon>Rhabditina</taxon>
        <taxon>Rhabditomorpha</taxon>
        <taxon>Strongyloidea</taxon>
        <taxon>Heligmosomidae</taxon>
        <taxon>Heligmosomoides</taxon>
    </lineage>
</organism>
<dbReference type="InterPro" id="IPR024079">
    <property type="entry name" value="MetalloPept_cat_dom_sf"/>
</dbReference>
<evidence type="ECO:0000259" key="13">
    <source>
        <dbReference type="PROSITE" id="PS51864"/>
    </source>
</evidence>
<evidence type="ECO:0000256" key="8">
    <source>
        <dbReference type="ARBA" id="ARBA00023242"/>
    </source>
</evidence>
<feature type="region of interest" description="Disordered" evidence="11">
    <location>
        <begin position="26"/>
        <end position="51"/>
    </location>
</feature>
<feature type="compositionally biased region" description="Basic and acidic residues" evidence="11">
    <location>
        <begin position="645"/>
        <end position="655"/>
    </location>
</feature>
<dbReference type="InterPro" id="IPR000742">
    <property type="entry name" value="EGF"/>
</dbReference>
<dbReference type="InterPro" id="IPR008906">
    <property type="entry name" value="HATC_C_dom"/>
</dbReference>
<dbReference type="GO" id="GO:0006508">
    <property type="term" value="P:proteolysis"/>
    <property type="evidence" value="ECO:0007669"/>
    <property type="project" value="InterPro"/>
</dbReference>
<dbReference type="InterPro" id="IPR012337">
    <property type="entry name" value="RNaseH-like_sf"/>
</dbReference>
<evidence type="ECO:0000313" key="14">
    <source>
        <dbReference type="Proteomes" id="UP000050761"/>
    </source>
</evidence>
<keyword evidence="4" id="KW-0862">Zinc</keyword>
<feature type="region of interest" description="Disordered" evidence="11">
    <location>
        <begin position="645"/>
        <end position="678"/>
    </location>
</feature>
<evidence type="ECO:0000256" key="5">
    <source>
        <dbReference type="ARBA" id="ARBA00023015"/>
    </source>
</evidence>
<comment type="caution">
    <text evidence="10">Lacks conserved residue(s) required for the propagation of feature annotation.</text>
</comment>
<dbReference type="GO" id="GO:0003677">
    <property type="term" value="F:DNA binding"/>
    <property type="evidence" value="ECO:0007669"/>
    <property type="project" value="UniProtKB-KW"/>
</dbReference>
<evidence type="ECO:0000256" key="4">
    <source>
        <dbReference type="ARBA" id="ARBA00022833"/>
    </source>
</evidence>
<dbReference type="Gene3D" id="3.40.390.10">
    <property type="entry name" value="Collagenase (Catalytic Domain)"/>
    <property type="match status" value="1"/>
</dbReference>
<keyword evidence="7" id="KW-0804">Transcription</keyword>
<evidence type="ECO:0000256" key="1">
    <source>
        <dbReference type="ARBA" id="ARBA00004123"/>
    </source>
</evidence>
<dbReference type="Pfam" id="PF05699">
    <property type="entry name" value="Dimer_Tnp_hAT"/>
    <property type="match status" value="1"/>
</dbReference>
<keyword evidence="8" id="KW-0539">Nucleus</keyword>
<dbReference type="SUPFAM" id="SSF57667">
    <property type="entry name" value="beta-beta-alpha zinc fingers"/>
    <property type="match status" value="1"/>
</dbReference>
<dbReference type="PANTHER" id="PTHR46481">
    <property type="entry name" value="ZINC FINGER BED DOMAIN-CONTAINING PROTEIN 4"/>
    <property type="match status" value="1"/>
</dbReference>
<evidence type="ECO:0000256" key="10">
    <source>
        <dbReference type="PROSITE-ProRule" id="PRU01211"/>
    </source>
</evidence>
<evidence type="ECO:0000256" key="3">
    <source>
        <dbReference type="ARBA" id="ARBA00022771"/>
    </source>
</evidence>
<feature type="domain" description="BED-type" evidence="12">
    <location>
        <begin position="124"/>
        <end position="180"/>
    </location>
</feature>
<name>A0A8L8K7X1_HELPZ</name>